<name>A0A0X8HF71_9GAMM</name>
<dbReference type="CDD" id="cd06127">
    <property type="entry name" value="DEDDh"/>
    <property type="match status" value="1"/>
</dbReference>
<dbReference type="OrthoDB" id="5497329at2"/>
<dbReference type="PANTHER" id="PTHR30231">
    <property type="entry name" value="DNA POLYMERASE III SUBUNIT EPSILON"/>
    <property type="match status" value="1"/>
</dbReference>
<evidence type="ECO:0000259" key="4">
    <source>
        <dbReference type="SMART" id="SM00479"/>
    </source>
</evidence>
<keyword evidence="2" id="KW-0378">Hydrolase</keyword>
<feature type="domain" description="Exonuclease" evidence="4">
    <location>
        <begin position="50"/>
        <end position="231"/>
    </location>
</feature>
<dbReference type="PATRIC" id="fig|507626.3.peg.2465"/>
<dbReference type="SMART" id="SM00479">
    <property type="entry name" value="EXOIII"/>
    <property type="match status" value="1"/>
</dbReference>
<evidence type="ECO:0000313" key="5">
    <source>
        <dbReference type="EMBL" id="AMD01528.1"/>
    </source>
</evidence>
<dbReference type="EC" id="2.7.7.7" evidence="5"/>
<accession>A0A0X8HF71</accession>
<dbReference type="Gene3D" id="3.30.420.10">
    <property type="entry name" value="Ribonuclease H-like superfamily/Ribonuclease H"/>
    <property type="match status" value="1"/>
</dbReference>
<dbReference type="GO" id="GO:0003676">
    <property type="term" value="F:nucleic acid binding"/>
    <property type="evidence" value="ECO:0007669"/>
    <property type="project" value="InterPro"/>
</dbReference>
<reference evidence="5 6" key="2">
    <citation type="submission" date="2016-02" db="EMBL/GenBank/DDBJ databases">
        <authorList>
            <person name="Wen L."/>
            <person name="He K."/>
            <person name="Yang H."/>
        </authorList>
    </citation>
    <scope>NUCLEOTIDE SEQUENCE [LARGE SCALE GENOMIC DNA]</scope>
    <source>
        <strain evidence="5 6">AGD 8-3</strain>
    </source>
</reference>
<dbReference type="Pfam" id="PF00929">
    <property type="entry name" value="RNase_T"/>
    <property type="match status" value="1"/>
</dbReference>
<dbReference type="SUPFAM" id="SSF53098">
    <property type="entry name" value="Ribonuclease H-like"/>
    <property type="match status" value="1"/>
</dbReference>
<dbReference type="PANTHER" id="PTHR30231:SF4">
    <property type="entry name" value="PROTEIN NEN2"/>
    <property type="match status" value="1"/>
</dbReference>
<reference evidence="5 6" key="1">
    <citation type="journal article" date="2016" name="Genome Announc.">
        <title>Draft Genome Sequence of 'Halomonas chromatireducens' Strain AGD 8-3, a Haloalkaliphilic Chromate- and Selenite-Reducing Gammaproteobacterium.</title>
        <authorList>
            <person name="Sharko F.S."/>
            <person name="Shapovalova A.A."/>
            <person name="Tsygankova S.V."/>
            <person name="Komova A.V."/>
            <person name="Boulygina E.S."/>
            <person name="Teslyuk A.B."/>
            <person name="Gotovtsev P.M."/>
            <person name="Namsaraev Z.B."/>
            <person name="Khijniak T.V."/>
            <person name="Nedoluzhko A.V."/>
            <person name="Vasilov R.G."/>
        </authorList>
    </citation>
    <scope>NUCLEOTIDE SEQUENCE [LARGE SCALE GENOMIC DNA]</scope>
    <source>
        <strain evidence="5 6">AGD 8-3</strain>
    </source>
</reference>
<evidence type="ECO:0000256" key="2">
    <source>
        <dbReference type="ARBA" id="ARBA00022801"/>
    </source>
</evidence>
<evidence type="ECO:0000256" key="1">
    <source>
        <dbReference type="ARBA" id="ARBA00022722"/>
    </source>
</evidence>
<dbReference type="EMBL" id="CP014226">
    <property type="protein sequence ID" value="AMD01528.1"/>
    <property type="molecule type" value="Genomic_DNA"/>
</dbReference>
<keyword evidence="5" id="KW-0548">Nucleotidyltransferase</keyword>
<gene>
    <name evidence="5" type="primary">polC_2</name>
    <name evidence="5" type="ORF">LOKO_02468</name>
</gene>
<keyword evidence="1" id="KW-0540">Nuclease</keyword>
<dbReference type="Proteomes" id="UP000063387">
    <property type="component" value="Chromosome"/>
</dbReference>
<proteinExistence type="predicted"/>
<dbReference type="GO" id="GO:0003887">
    <property type="term" value="F:DNA-directed DNA polymerase activity"/>
    <property type="evidence" value="ECO:0007669"/>
    <property type="project" value="UniProtKB-EC"/>
</dbReference>
<protein>
    <submittedName>
        <fullName evidence="5">DNA polymerase III PolC-type</fullName>
        <ecNumber evidence="5">2.7.7.7</ecNumber>
    </submittedName>
</protein>
<dbReference type="InterPro" id="IPR012337">
    <property type="entry name" value="RNaseH-like_sf"/>
</dbReference>
<dbReference type="STRING" id="507626.LOKO_02468"/>
<sequence>MLSHRLSLQRPPPGWPEFLAARTGEAAQPDLARYFAAGCPAPETPIGEAPLVALDLETTGLDARRHDIVSIGLVPFTLGRIHWAERRYWVVRPTRPLSSESVTFHRITHSEIAEAPDLAAVLPELLEAMAGRLAVVHFRHIERPFLDEAARSRLGEGLRFPVIDTMSLEARRHRLSLWARFRRWMRRPPVSIRLGDSRARYGLPSYQGHHALLDALATAELFQAQIATHYWPQVPVGELWS</sequence>
<evidence type="ECO:0000313" key="6">
    <source>
        <dbReference type="Proteomes" id="UP000063387"/>
    </source>
</evidence>
<dbReference type="AlphaFoldDB" id="A0A0X8HF71"/>
<dbReference type="RefSeq" id="WP_066449601.1">
    <property type="nucleotide sequence ID" value="NZ_CP014226.1"/>
</dbReference>
<evidence type="ECO:0000256" key="3">
    <source>
        <dbReference type="ARBA" id="ARBA00022839"/>
    </source>
</evidence>
<organism evidence="5 6">
    <name type="scientific">Halomonas chromatireducens</name>
    <dbReference type="NCBI Taxonomy" id="507626"/>
    <lineage>
        <taxon>Bacteria</taxon>
        <taxon>Pseudomonadati</taxon>
        <taxon>Pseudomonadota</taxon>
        <taxon>Gammaproteobacteria</taxon>
        <taxon>Oceanospirillales</taxon>
        <taxon>Halomonadaceae</taxon>
        <taxon>Halomonas</taxon>
    </lineage>
</organism>
<keyword evidence="6" id="KW-1185">Reference proteome</keyword>
<keyword evidence="5" id="KW-0808">Transferase</keyword>
<dbReference type="GO" id="GO:0008408">
    <property type="term" value="F:3'-5' exonuclease activity"/>
    <property type="evidence" value="ECO:0007669"/>
    <property type="project" value="TreeGrafter"/>
</dbReference>
<dbReference type="KEGG" id="hco:LOKO_02468"/>
<dbReference type="GO" id="GO:0005829">
    <property type="term" value="C:cytosol"/>
    <property type="evidence" value="ECO:0007669"/>
    <property type="project" value="TreeGrafter"/>
</dbReference>
<dbReference type="InterPro" id="IPR036397">
    <property type="entry name" value="RNaseH_sf"/>
</dbReference>
<dbReference type="InterPro" id="IPR013520">
    <property type="entry name" value="Ribonucl_H"/>
</dbReference>
<keyword evidence="3" id="KW-0269">Exonuclease</keyword>
<dbReference type="NCBIfam" id="NF006602">
    <property type="entry name" value="PRK09146.1"/>
    <property type="match status" value="1"/>
</dbReference>